<dbReference type="InterPro" id="IPR001173">
    <property type="entry name" value="Glyco_trans_2-like"/>
</dbReference>
<dbReference type="GO" id="GO:0005886">
    <property type="term" value="C:plasma membrane"/>
    <property type="evidence" value="ECO:0007669"/>
    <property type="project" value="UniProtKB-SubCell"/>
</dbReference>
<dbReference type="Pfam" id="PF00535">
    <property type="entry name" value="Glycos_transf_2"/>
    <property type="match status" value="1"/>
</dbReference>
<dbReference type="InterPro" id="IPR050256">
    <property type="entry name" value="Glycosyltransferase_2"/>
</dbReference>
<dbReference type="RefSeq" id="WP_213513700.1">
    <property type="nucleotide sequence ID" value="NZ_BOSE01000001.1"/>
</dbReference>
<dbReference type="FunFam" id="3.90.550.10:FF:000079">
    <property type="entry name" value="Probable glycosyl transferase"/>
    <property type="match status" value="1"/>
</dbReference>
<dbReference type="GO" id="GO:0016757">
    <property type="term" value="F:glycosyltransferase activity"/>
    <property type="evidence" value="ECO:0007669"/>
    <property type="project" value="UniProtKB-KW"/>
</dbReference>
<evidence type="ECO:0000256" key="6">
    <source>
        <dbReference type="ARBA" id="ARBA00022989"/>
    </source>
</evidence>
<keyword evidence="5 9" id="KW-0812">Transmembrane</keyword>
<feature type="transmembrane region" description="Helical" evidence="9">
    <location>
        <begin position="231"/>
        <end position="252"/>
    </location>
</feature>
<keyword evidence="12" id="KW-1185">Reference proteome</keyword>
<dbReference type="InterPro" id="IPR029044">
    <property type="entry name" value="Nucleotide-diphossugar_trans"/>
</dbReference>
<keyword evidence="4" id="KW-0808">Transferase</keyword>
<feature type="domain" description="Glycosyltransferase 2-like" evidence="10">
    <location>
        <begin position="7"/>
        <end position="168"/>
    </location>
</feature>
<keyword evidence="7 9" id="KW-0472">Membrane</keyword>
<evidence type="ECO:0000313" key="11">
    <source>
        <dbReference type="EMBL" id="GIP15502.1"/>
    </source>
</evidence>
<dbReference type="PANTHER" id="PTHR48090">
    <property type="entry name" value="UNDECAPRENYL-PHOSPHATE 4-DEOXY-4-FORMAMIDO-L-ARABINOSE TRANSFERASE-RELATED"/>
    <property type="match status" value="1"/>
</dbReference>
<proteinExistence type="inferred from homology"/>
<evidence type="ECO:0000313" key="12">
    <source>
        <dbReference type="Proteomes" id="UP000683139"/>
    </source>
</evidence>
<keyword evidence="6 9" id="KW-1133">Transmembrane helix</keyword>
<accession>A0A920CT52</accession>
<evidence type="ECO:0000256" key="3">
    <source>
        <dbReference type="ARBA" id="ARBA00022676"/>
    </source>
</evidence>
<protein>
    <submittedName>
        <fullName evidence="11">Glycosyltransferase YkcC</fullName>
    </submittedName>
</protein>
<evidence type="ECO:0000256" key="7">
    <source>
        <dbReference type="ARBA" id="ARBA00023136"/>
    </source>
</evidence>
<evidence type="ECO:0000256" key="9">
    <source>
        <dbReference type="SAM" id="Phobius"/>
    </source>
</evidence>
<evidence type="ECO:0000256" key="2">
    <source>
        <dbReference type="ARBA" id="ARBA00022475"/>
    </source>
</evidence>
<evidence type="ECO:0000256" key="1">
    <source>
        <dbReference type="ARBA" id="ARBA00004651"/>
    </source>
</evidence>
<dbReference type="AlphaFoldDB" id="A0A920CT52"/>
<feature type="transmembrane region" description="Helical" evidence="9">
    <location>
        <begin position="264"/>
        <end position="289"/>
    </location>
</feature>
<dbReference type="Gene3D" id="3.90.550.10">
    <property type="entry name" value="Spore Coat Polysaccharide Biosynthesis Protein SpsA, Chain A"/>
    <property type="match status" value="1"/>
</dbReference>
<keyword evidence="3" id="KW-0328">Glycosyltransferase</keyword>
<evidence type="ECO:0000256" key="4">
    <source>
        <dbReference type="ARBA" id="ARBA00022679"/>
    </source>
</evidence>
<comment type="similarity">
    <text evidence="8">Belongs to the glycosyltransferase 2 family. GtrB subfamily.</text>
</comment>
<comment type="subcellular location">
    <subcellularLocation>
        <location evidence="1">Cell membrane</location>
        <topology evidence="1">Multi-pass membrane protein</topology>
    </subcellularLocation>
</comment>
<name>A0A920CT52_9BACL</name>
<comment type="caution">
    <text evidence="11">The sequence shown here is derived from an EMBL/GenBank/DDBJ whole genome shotgun (WGS) entry which is preliminary data.</text>
</comment>
<evidence type="ECO:0000256" key="8">
    <source>
        <dbReference type="ARBA" id="ARBA00038152"/>
    </source>
</evidence>
<keyword evidence="2" id="KW-1003">Cell membrane</keyword>
<dbReference type="PANTHER" id="PTHR48090:SF1">
    <property type="entry name" value="PROPHAGE BACTOPRENOL GLUCOSYL TRANSFERASE HOMOLOG"/>
    <property type="match status" value="1"/>
</dbReference>
<dbReference type="Proteomes" id="UP000683139">
    <property type="component" value="Unassembled WGS sequence"/>
</dbReference>
<reference evidence="11" key="1">
    <citation type="submission" date="2021-03" db="EMBL/GenBank/DDBJ databases">
        <title>Antimicrobial resistance genes in bacteria isolated from Japanese honey, and their potential for conferring macrolide and lincosamide resistance in the American foulbrood pathogen Paenibacillus larvae.</title>
        <authorList>
            <person name="Okamoto M."/>
            <person name="Kumagai M."/>
            <person name="Kanamori H."/>
            <person name="Takamatsu D."/>
        </authorList>
    </citation>
    <scope>NUCLEOTIDE SEQUENCE</scope>
    <source>
        <strain evidence="11">J40TS1</strain>
    </source>
</reference>
<dbReference type="SUPFAM" id="SSF53448">
    <property type="entry name" value="Nucleotide-diphospho-sugar transferases"/>
    <property type="match status" value="1"/>
</dbReference>
<organism evidence="11 12">
    <name type="scientific">Paenibacillus montaniterrae</name>
    <dbReference type="NCBI Taxonomy" id="429341"/>
    <lineage>
        <taxon>Bacteria</taxon>
        <taxon>Bacillati</taxon>
        <taxon>Bacillota</taxon>
        <taxon>Bacilli</taxon>
        <taxon>Bacillales</taxon>
        <taxon>Paenibacillaceae</taxon>
        <taxon>Paenibacillus</taxon>
    </lineage>
</organism>
<sequence>MSGSLFSVIVPMYNEEEVIGTTFERLKQVMDSLGERYELIFVNDGSKDRSADIIKQLAEQHQEVVLIDFSRNFGHQIAITAGMDYARGDAIIIIDADLQDPPEVILQMIDKWRDGYEVVYGKRVKRKGETWFKKATAKIFYRTLRALTNVDIPADTGDFRLIDRKVCDVLKGLKEKNRFVRGLVSWIGFRQTSVEFVREERFAGVTKYPLKRMLRFALDAITSFSYKPLKIASYIGFTISFFSFIYLVIVVYQRLFTNTTTAGWASIVAINLLFNGIILILLGVIGEYIGRIYDETKNRPLYIVRECIGQQQDEEAPRLQRQEE</sequence>
<gene>
    <name evidence="11" type="primary">ykcC</name>
    <name evidence="11" type="ORF">J40TS1_11440</name>
</gene>
<dbReference type="CDD" id="cd04187">
    <property type="entry name" value="DPM1_like_bac"/>
    <property type="match status" value="1"/>
</dbReference>
<dbReference type="EMBL" id="BOSE01000001">
    <property type="protein sequence ID" value="GIP15502.1"/>
    <property type="molecule type" value="Genomic_DNA"/>
</dbReference>
<evidence type="ECO:0000256" key="5">
    <source>
        <dbReference type="ARBA" id="ARBA00022692"/>
    </source>
</evidence>
<evidence type="ECO:0000259" key="10">
    <source>
        <dbReference type="Pfam" id="PF00535"/>
    </source>
</evidence>